<dbReference type="InterPro" id="IPR025714">
    <property type="entry name" value="Methyltranfer_dom"/>
</dbReference>
<evidence type="ECO:0000313" key="2">
    <source>
        <dbReference type="EMBL" id="BDV36196.1"/>
    </source>
</evidence>
<feature type="domain" description="Methyltransferase" evidence="1">
    <location>
        <begin position="89"/>
        <end position="175"/>
    </location>
</feature>
<evidence type="ECO:0000259" key="1">
    <source>
        <dbReference type="Pfam" id="PF13847"/>
    </source>
</evidence>
<dbReference type="InterPro" id="IPR029063">
    <property type="entry name" value="SAM-dependent_MTases_sf"/>
</dbReference>
<organism evidence="2 3">
    <name type="scientific">Methylocystis iwaonis</name>
    <dbReference type="NCBI Taxonomy" id="2885079"/>
    <lineage>
        <taxon>Bacteria</taxon>
        <taxon>Pseudomonadati</taxon>
        <taxon>Pseudomonadota</taxon>
        <taxon>Alphaproteobacteria</taxon>
        <taxon>Hyphomicrobiales</taxon>
        <taxon>Methylocystaceae</taxon>
        <taxon>Methylocystis</taxon>
    </lineage>
</organism>
<keyword evidence="3" id="KW-1185">Reference proteome</keyword>
<accession>A0ABN6VNL1</accession>
<gene>
    <name evidence="2" type="ORF">SS37A_37260</name>
</gene>
<dbReference type="Pfam" id="PF13847">
    <property type="entry name" value="Methyltransf_31"/>
    <property type="match status" value="1"/>
</dbReference>
<proteinExistence type="predicted"/>
<dbReference type="EMBL" id="AP027143">
    <property type="protein sequence ID" value="BDV36196.1"/>
    <property type="molecule type" value="Genomic_DNA"/>
</dbReference>
<geneLocation type="plasmid" evidence="2 3">
    <name>pSS37A-Re-1</name>
</geneLocation>
<name>A0ABN6VNL1_9HYPH</name>
<dbReference type="SUPFAM" id="SSF53335">
    <property type="entry name" value="S-adenosyl-L-methionine-dependent methyltransferases"/>
    <property type="match status" value="1"/>
</dbReference>
<sequence length="485" mass="54448">MDDYALHAQSVSFSALENQHGANPKSGDYWGEHYYKPYLESVFRTSSSTDFQFARIADLLASNPLQSARILCIGAGECLEEIAICKRLVSAGYNNVRFECVDIAEGAIARARENAERHGLSRNFVFNIGKNELILNGYAEVVIANQCLHHFTDLETLFDKISEIIGISGIFLTNDTIGRNGHMLWPEALAVVDKIWAILPDKYKHNRCLNRFEKIYGNWDNSRENNEGIRAQDILPELINRFKFEYFFAGGNIGFALFGRHFGDNFDPADPVDRDYIDMIGRLDFDLINIGYLKPCLMVACLSNRPDVATLHYSHWTPDFCVRKESPFDSLLHKAAFNLGDTLHFVERAPAAQCLVEGWSSPEETGVWSNAPRSLVDIPLIETLQPGPIRLEVSGLQYMPRGTPLGRVRVRIQGRPAGEVVFGSHIDGALTMSTLVTKLETATSLIRVEFQYDWCVSPSAMGQGTELRRLALRLVFMRLSIVASS</sequence>
<dbReference type="RefSeq" id="WP_281932129.1">
    <property type="nucleotide sequence ID" value="NZ_AP027143.1"/>
</dbReference>
<evidence type="ECO:0000313" key="3">
    <source>
        <dbReference type="Proteomes" id="UP001317629"/>
    </source>
</evidence>
<reference evidence="2 3" key="1">
    <citation type="journal article" date="2023" name="Int. J. Syst. Evol. Microbiol.">
        <title>Methylocystis iwaonis sp. nov., a type II methane-oxidizing bacterium from surface soil of a rice paddy field in Japan, and emended description of the genus Methylocystis (ex Whittenbury et al. 1970) Bowman et al. 1993.</title>
        <authorList>
            <person name="Kaise H."/>
            <person name="Sawadogo J.B."/>
            <person name="Alam M.S."/>
            <person name="Ueno C."/>
            <person name="Dianou D."/>
            <person name="Shinjo R."/>
            <person name="Asakawa S."/>
        </authorList>
    </citation>
    <scope>NUCLEOTIDE SEQUENCE [LARGE SCALE GENOMIC DNA]</scope>
    <source>
        <strain evidence="2 3">SS37A-Re</strain>
    </source>
</reference>
<keyword evidence="2" id="KW-0614">Plasmid</keyword>
<protein>
    <recommendedName>
        <fullName evidence="1">Methyltransferase domain-containing protein</fullName>
    </recommendedName>
</protein>
<dbReference type="Proteomes" id="UP001317629">
    <property type="component" value="Plasmid pSS37A-Re-1"/>
</dbReference>
<dbReference type="Gene3D" id="3.40.50.150">
    <property type="entry name" value="Vaccinia Virus protein VP39"/>
    <property type="match status" value="1"/>
</dbReference>